<proteinExistence type="predicted"/>
<accession>A0A0N5CWA8</accession>
<dbReference type="OrthoDB" id="10471115at2759"/>
<feature type="chain" id="PRO_5043126403" evidence="2">
    <location>
        <begin position="20"/>
        <end position="82"/>
    </location>
</feature>
<gene>
    <name evidence="3" type="ORF">TCLT_LOCUS4613</name>
</gene>
<dbReference type="AlphaFoldDB" id="A0A0N5CWA8"/>
<reference evidence="5" key="1">
    <citation type="submission" date="2017-02" db="UniProtKB">
        <authorList>
            <consortium name="WormBaseParasite"/>
        </authorList>
    </citation>
    <scope>IDENTIFICATION</scope>
</reference>
<protein>
    <submittedName>
        <fullName evidence="3 5">Uncharacterized protein</fullName>
    </submittedName>
</protein>
<evidence type="ECO:0000256" key="1">
    <source>
        <dbReference type="SAM" id="MobiDB-lite"/>
    </source>
</evidence>
<keyword evidence="2" id="KW-0732">Signal</keyword>
<evidence type="ECO:0000313" key="5">
    <source>
        <dbReference type="WBParaSite" id="TCLT_0000462401-mRNA-1"/>
    </source>
</evidence>
<evidence type="ECO:0000313" key="3">
    <source>
        <dbReference type="EMBL" id="VDN01755.1"/>
    </source>
</evidence>
<evidence type="ECO:0000256" key="2">
    <source>
        <dbReference type="SAM" id="SignalP"/>
    </source>
</evidence>
<dbReference type="WBParaSite" id="TCLT_0000462401-mRNA-1">
    <property type="protein sequence ID" value="TCLT_0000462401-mRNA-1"/>
    <property type="gene ID" value="TCLT_0000462401"/>
</dbReference>
<feature type="signal peptide" evidence="2">
    <location>
        <begin position="1"/>
        <end position="19"/>
    </location>
</feature>
<keyword evidence="4" id="KW-1185">Reference proteome</keyword>
<feature type="region of interest" description="Disordered" evidence="1">
    <location>
        <begin position="21"/>
        <end position="46"/>
    </location>
</feature>
<name>A0A0N5CWA8_THECL</name>
<sequence length="82" mass="8940">MKLAIFVLVISVAVLTTLAENEENTGNDQANSKRSAEPVAKRREERAAAVGYDPAVMAPELNQDSGLLFRRKIRAEEGCCCC</sequence>
<dbReference type="EMBL" id="UYYF01004296">
    <property type="protein sequence ID" value="VDN01755.1"/>
    <property type="molecule type" value="Genomic_DNA"/>
</dbReference>
<feature type="compositionally biased region" description="Basic and acidic residues" evidence="1">
    <location>
        <begin position="34"/>
        <end position="46"/>
    </location>
</feature>
<dbReference type="Proteomes" id="UP000276776">
    <property type="component" value="Unassembled WGS sequence"/>
</dbReference>
<evidence type="ECO:0000313" key="4">
    <source>
        <dbReference type="Proteomes" id="UP000276776"/>
    </source>
</evidence>
<reference evidence="3 4" key="2">
    <citation type="submission" date="2018-11" db="EMBL/GenBank/DDBJ databases">
        <authorList>
            <consortium name="Pathogen Informatics"/>
        </authorList>
    </citation>
    <scope>NUCLEOTIDE SEQUENCE [LARGE SCALE GENOMIC DNA]</scope>
</reference>
<organism evidence="5">
    <name type="scientific">Thelazia callipaeda</name>
    <name type="common">Oriental eyeworm</name>
    <name type="synonym">Parasitic nematode</name>
    <dbReference type="NCBI Taxonomy" id="103827"/>
    <lineage>
        <taxon>Eukaryota</taxon>
        <taxon>Metazoa</taxon>
        <taxon>Ecdysozoa</taxon>
        <taxon>Nematoda</taxon>
        <taxon>Chromadorea</taxon>
        <taxon>Rhabditida</taxon>
        <taxon>Spirurina</taxon>
        <taxon>Spiruromorpha</taxon>
        <taxon>Thelazioidea</taxon>
        <taxon>Thelaziidae</taxon>
        <taxon>Thelazia</taxon>
    </lineage>
</organism>